<sequence>RIKWARCLMYNMTETVESVCAHPVLRALPTAADMMRKYAATRTLIHNYEETMRAVWMNQNLWDVDDSLTNTLLKIDESGRITVNLDHTIKLLIRESDCLVKMGLELPIVCHSLYAKKNYFTLVNDSLQVSSYHV</sequence>
<feature type="domain" description="Dynein heavy chain tail" evidence="1">
    <location>
        <begin position="1"/>
        <end position="129"/>
    </location>
</feature>
<feature type="non-terminal residue" evidence="2">
    <location>
        <position position="1"/>
    </location>
</feature>
<evidence type="ECO:0000313" key="3">
    <source>
        <dbReference type="Proteomes" id="UP000838756"/>
    </source>
</evidence>
<protein>
    <submittedName>
        <fullName evidence="2">Jg4780 protein</fullName>
    </submittedName>
</protein>
<keyword evidence="3" id="KW-1185">Reference proteome</keyword>
<dbReference type="Pfam" id="PF08385">
    <property type="entry name" value="DHC_N1"/>
    <property type="match status" value="1"/>
</dbReference>
<evidence type="ECO:0000259" key="1">
    <source>
        <dbReference type="Pfam" id="PF08385"/>
    </source>
</evidence>
<organism evidence="2 3">
    <name type="scientific">Pararge aegeria aegeria</name>
    <dbReference type="NCBI Taxonomy" id="348720"/>
    <lineage>
        <taxon>Eukaryota</taxon>
        <taxon>Metazoa</taxon>
        <taxon>Ecdysozoa</taxon>
        <taxon>Arthropoda</taxon>
        <taxon>Hexapoda</taxon>
        <taxon>Insecta</taxon>
        <taxon>Pterygota</taxon>
        <taxon>Neoptera</taxon>
        <taxon>Endopterygota</taxon>
        <taxon>Lepidoptera</taxon>
        <taxon>Glossata</taxon>
        <taxon>Ditrysia</taxon>
        <taxon>Papilionoidea</taxon>
        <taxon>Nymphalidae</taxon>
        <taxon>Satyrinae</taxon>
        <taxon>Satyrini</taxon>
        <taxon>Parargina</taxon>
        <taxon>Pararge</taxon>
    </lineage>
</organism>
<reference evidence="2" key="1">
    <citation type="submission" date="2022-03" db="EMBL/GenBank/DDBJ databases">
        <authorList>
            <person name="Lindestad O."/>
        </authorList>
    </citation>
    <scope>NUCLEOTIDE SEQUENCE</scope>
</reference>
<comment type="caution">
    <text evidence="2">The sequence shown here is derived from an EMBL/GenBank/DDBJ whole genome shotgun (WGS) entry which is preliminary data.</text>
</comment>
<dbReference type="EMBL" id="CAKXAJ010002048">
    <property type="protein sequence ID" value="CAH2208041.1"/>
    <property type="molecule type" value="Genomic_DNA"/>
</dbReference>
<proteinExistence type="predicted"/>
<evidence type="ECO:0000313" key="2">
    <source>
        <dbReference type="EMBL" id="CAH2208041.1"/>
    </source>
</evidence>
<gene>
    <name evidence="2" type="primary">jg4780</name>
    <name evidence="2" type="ORF">PAEG_LOCUS658</name>
</gene>
<dbReference type="OrthoDB" id="10251809at2759"/>
<dbReference type="InterPro" id="IPR013594">
    <property type="entry name" value="Dynein_heavy_tail"/>
</dbReference>
<accession>A0A8S4QBE5</accession>
<name>A0A8S4QBE5_9NEOP</name>
<dbReference type="AlphaFoldDB" id="A0A8S4QBE5"/>
<dbReference type="Proteomes" id="UP000838756">
    <property type="component" value="Unassembled WGS sequence"/>
</dbReference>